<dbReference type="OrthoDB" id="10021397at2759"/>
<evidence type="ECO:0000256" key="1">
    <source>
        <dbReference type="ARBA" id="ARBA00004141"/>
    </source>
</evidence>
<evidence type="ECO:0000313" key="10">
    <source>
        <dbReference type="EMBL" id="KAF0329460.1"/>
    </source>
</evidence>
<evidence type="ECO:0000256" key="5">
    <source>
        <dbReference type="ARBA" id="ARBA00022989"/>
    </source>
</evidence>
<evidence type="ECO:0000256" key="2">
    <source>
        <dbReference type="ARBA" id="ARBA00007520"/>
    </source>
</evidence>
<evidence type="ECO:0000259" key="9">
    <source>
        <dbReference type="PROSITE" id="PS50850"/>
    </source>
</evidence>
<feature type="compositionally biased region" description="Polar residues" evidence="7">
    <location>
        <begin position="41"/>
        <end position="51"/>
    </location>
</feature>
<feature type="compositionally biased region" description="Basic and acidic residues" evidence="7">
    <location>
        <begin position="1"/>
        <end position="11"/>
    </location>
</feature>
<evidence type="ECO:0000256" key="6">
    <source>
        <dbReference type="ARBA" id="ARBA00023136"/>
    </source>
</evidence>
<feature type="transmembrane region" description="Helical" evidence="8">
    <location>
        <begin position="192"/>
        <end position="211"/>
    </location>
</feature>
<dbReference type="FunFam" id="1.20.1250.20:FF:000429">
    <property type="entry name" value="MFS drug efflux transporter, putative"/>
    <property type="match status" value="1"/>
</dbReference>
<reference evidence="10 11" key="1">
    <citation type="submission" date="2019-12" db="EMBL/GenBank/DDBJ databases">
        <title>A genome sequence resource for the geographically widespread anthracnose pathogen Colletotrichum asianum.</title>
        <authorList>
            <person name="Meng Y."/>
        </authorList>
    </citation>
    <scope>NUCLEOTIDE SEQUENCE [LARGE SCALE GENOMIC DNA]</scope>
    <source>
        <strain evidence="10 11">ICMP 18580</strain>
    </source>
</reference>
<feature type="compositionally biased region" description="Polar residues" evidence="7">
    <location>
        <begin position="12"/>
        <end position="32"/>
    </location>
</feature>
<feature type="transmembrane region" description="Helical" evidence="8">
    <location>
        <begin position="430"/>
        <end position="451"/>
    </location>
</feature>
<name>A0A8H3WNL3_9PEZI</name>
<comment type="caution">
    <text evidence="10">The sequence shown here is derived from an EMBL/GenBank/DDBJ whole genome shotgun (WGS) entry which is preliminary data.</text>
</comment>
<feature type="transmembrane region" description="Helical" evidence="8">
    <location>
        <begin position="104"/>
        <end position="122"/>
    </location>
</feature>
<protein>
    <recommendedName>
        <fullName evidence="9">Major facilitator superfamily (MFS) profile domain-containing protein</fullName>
    </recommendedName>
</protein>
<comment type="subcellular location">
    <subcellularLocation>
        <location evidence="1">Membrane</location>
        <topology evidence="1">Multi-pass membrane protein</topology>
    </subcellularLocation>
</comment>
<feature type="transmembrane region" description="Helical" evidence="8">
    <location>
        <begin position="375"/>
        <end position="392"/>
    </location>
</feature>
<dbReference type="PROSITE" id="PS50850">
    <property type="entry name" value="MFS"/>
    <property type="match status" value="1"/>
</dbReference>
<dbReference type="EMBL" id="WOWK01000012">
    <property type="protein sequence ID" value="KAF0329460.1"/>
    <property type="molecule type" value="Genomic_DNA"/>
</dbReference>
<feature type="transmembrane region" description="Helical" evidence="8">
    <location>
        <begin position="335"/>
        <end position="355"/>
    </location>
</feature>
<dbReference type="InterPro" id="IPR011701">
    <property type="entry name" value="MFS"/>
</dbReference>
<feature type="domain" description="Major facilitator superfamily (MFS) profile" evidence="9">
    <location>
        <begin position="69"/>
        <end position="563"/>
    </location>
</feature>
<feature type="transmembrane region" description="Helical" evidence="8">
    <location>
        <begin position="399"/>
        <end position="418"/>
    </location>
</feature>
<feature type="transmembrane region" description="Helical" evidence="8">
    <location>
        <begin position="223"/>
        <end position="242"/>
    </location>
</feature>
<feature type="transmembrane region" description="Helical" evidence="8">
    <location>
        <begin position="64"/>
        <end position="82"/>
    </location>
</feature>
<evidence type="ECO:0000256" key="4">
    <source>
        <dbReference type="ARBA" id="ARBA00022692"/>
    </source>
</evidence>
<comment type="similarity">
    <text evidence="2">Belongs to the major facilitator superfamily. TCR/Tet family.</text>
</comment>
<dbReference type="AlphaFoldDB" id="A0A8H3WNL3"/>
<evidence type="ECO:0000256" key="3">
    <source>
        <dbReference type="ARBA" id="ARBA00022448"/>
    </source>
</evidence>
<feature type="transmembrane region" description="Helical" evidence="8">
    <location>
        <begin position="294"/>
        <end position="314"/>
    </location>
</feature>
<accession>A0A8H3WNL3</accession>
<keyword evidence="3" id="KW-0813">Transport</keyword>
<dbReference type="InterPro" id="IPR036259">
    <property type="entry name" value="MFS_trans_sf"/>
</dbReference>
<feature type="region of interest" description="Disordered" evidence="7">
    <location>
        <begin position="1"/>
        <end position="56"/>
    </location>
</feature>
<dbReference type="PANTHER" id="PTHR23501">
    <property type="entry name" value="MAJOR FACILITATOR SUPERFAMILY"/>
    <property type="match status" value="1"/>
</dbReference>
<sequence>MAVIDEGKDSSGDTSLGDITTSKEGSTSPAENSSKDEEKQSQQAPDSSETILQPEAPPRDINGWKWYLTIISILLSTFIYALDNTVVADLQPVIILEFGNIQKLSWLSVAFLLTATATNLAWGRLYSQFNPKWLYIFHVVLFEVGSVICGAAPTMDVMILGRAIAGAGGSGLYVGCMTLISTTTTMAERPLYVSSTGLTWGLGIVLGPVIGGAFSESSVGWRWAFYINLFIGAVCAPFYIFLIPSKDPRPGASLRSRFAEVDYAGFTLQAGALTALILAVNLGGVVYPWDSGRIIALFVVTGVLFIILGVQQVFNIFTTPDRRTIPIQFFRSRSVLILFVVCATGGAGSFVPIYMVPIFFQFTRNDGPLDAGVRLLPFIVVMVVIVFSNGALMPKLGYYMPWYLVGGLLVVVGGVLMYTVEQDTPTSRVYGYAVIIGAGVGMFLQASFSVVQTVVKPIDIPPAIGFITLAQFVGITLSLAIANAILLNSSQDKIEQILPNTPSADIQAAILGARSSLVRGLSAELRTRVLDAIVKAIDQTYTLVIAAGGLTAILSLVMRRERLFGASTGIAAA</sequence>
<feature type="transmembrane region" description="Helical" evidence="8">
    <location>
        <begin position="540"/>
        <end position="558"/>
    </location>
</feature>
<feature type="transmembrane region" description="Helical" evidence="8">
    <location>
        <begin position="159"/>
        <end position="180"/>
    </location>
</feature>
<keyword evidence="5 8" id="KW-1133">Transmembrane helix</keyword>
<feature type="transmembrane region" description="Helical" evidence="8">
    <location>
        <begin position="134"/>
        <end position="153"/>
    </location>
</feature>
<dbReference type="GO" id="GO:0022857">
    <property type="term" value="F:transmembrane transporter activity"/>
    <property type="evidence" value="ECO:0007669"/>
    <property type="project" value="InterPro"/>
</dbReference>
<keyword evidence="4 8" id="KW-0812">Transmembrane</keyword>
<gene>
    <name evidence="10" type="ORF">GQ607_003409</name>
</gene>
<keyword evidence="6 8" id="KW-0472">Membrane</keyword>
<feature type="transmembrane region" description="Helical" evidence="8">
    <location>
        <begin position="263"/>
        <end position="282"/>
    </location>
</feature>
<proteinExistence type="inferred from homology"/>
<dbReference type="Gene3D" id="1.20.1250.20">
    <property type="entry name" value="MFS general substrate transporter like domains"/>
    <property type="match status" value="1"/>
</dbReference>
<evidence type="ECO:0000256" key="8">
    <source>
        <dbReference type="SAM" id="Phobius"/>
    </source>
</evidence>
<dbReference type="Pfam" id="PF07690">
    <property type="entry name" value="MFS_1"/>
    <property type="match status" value="1"/>
</dbReference>
<feature type="transmembrane region" description="Helical" evidence="8">
    <location>
        <begin position="463"/>
        <end position="486"/>
    </location>
</feature>
<dbReference type="GO" id="GO:0005886">
    <property type="term" value="C:plasma membrane"/>
    <property type="evidence" value="ECO:0007669"/>
    <property type="project" value="TreeGrafter"/>
</dbReference>
<dbReference type="PANTHER" id="PTHR23501:SF12">
    <property type="entry name" value="MAJOR FACILITATOR SUPERFAMILY (MFS) PROFILE DOMAIN-CONTAINING PROTEIN-RELATED"/>
    <property type="match status" value="1"/>
</dbReference>
<dbReference type="SUPFAM" id="SSF103473">
    <property type="entry name" value="MFS general substrate transporter"/>
    <property type="match status" value="2"/>
</dbReference>
<evidence type="ECO:0000256" key="7">
    <source>
        <dbReference type="SAM" id="MobiDB-lite"/>
    </source>
</evidence>
<keyword evidence="11" id="KW-1185">Reference proteome</keyword>
<evidence type="ECO:0000313" key="11">
    <source>
        <dbReference type="Proteomes" id="UP000434172"/>
    </source>
</evidence>
<dbReference type="InterPro" id="IPR020846">
    <property type="entry name" value="MFS_dom"/>
</dbReference>
<dbReference type="Proteomes" id="UP000434172">
    <property type="component" value="Unassembled WGS sequence"/>
</dbReference>
<organism evidence="10 11">
    <name type="scientific">Colletotrichum asianum</name>
    <dbReference type="NCBI Taxonomy" id="702518"/>
    <lineage>
        <taxon>Eukaryota</taxon>
        <taxon>Fungi</taxon>
        <taxon>Dikarya</taxon>
        <taxon>Ascomycota</taxon>
        <taxon>Pezizomycotina</taxon>
        <taxon>Sordariomycetes</taxon>
        <taxon>Hypocreomycetidae</taxon>
        <taxon>Glomerellales</taxon>
        <taxon>Glomerellaceae</taxon>
        <taxon>Colletotrichum</taxon>
        <taxon>Colletotrichum gloeosporioides species complex</taxon>
    </lineage>
</organism>